<accession>A0A2A4SWM5</accession>
<dbReference type="SUPFAM" id="SSF48452">
    <property type="entry name" value="TPR-like"/>
    <property type="match status" value="1"/>
</dbReference>
<dbReference type="Proteomes" id="UP000218113">
    <property type="component" value="Unassembled WGS sequence"/>
</dbReference>
<name>A0A2A4SWM5_9DELT</name>
<protein>
    <submittedName>
        <fullName evidence="1">Uncharacterized protein</fullName>
    </submittedName>
</protein>
<proteinExistence type="predicted"/>
<gene>
    <name evidence="1" type="ORF">COB67_10665</name>
</gene>
<reference evidence="2" key="1">
    <citation type="submission" date="2017-08" db="EMBL/GenBank/DDBJ databases">
        <title>A dynamic microbial community with high functional redundancy inhabits the cold, oxic subseafloor aquifer.</title>
        <authorList>
            <person name="Tully B.J."/>
            <person name="Wheat C.G."/>
            <person name="Glazer B.T."/>
            <person name="Huber J.A."/>
        </authorList>
    </citation>
    <scope>NUCLEOTIDE SEQUENCE [LARGE SCALE GENOMIC DNA]</scope>
</reference>
<sequence length="778" mass="91097">MSNIFNHDCLLRALRSEQESLAVWGAYQMLSAEQIEIKKYLLSFLESPFADLNEAGIRKIAELGAEEFATHIIKFFRESEGQLKYSAGLALAKFPNDFSRNLLQNWFYELLSGDQATRIELEASTHAFLAIARDKNFPIVIRFLGETQSEGIKSSILLATLLPFCETREELQQALEHFFILRDLYSDPELSFQLTDHLGNSEVTDWISRNISRGYSVSSIYEQCFTLLGIQASVVDRHRWLEIEKSYLTYEGLHNNKIRNAQKLLENLKKWVDSLLEQNLSLPVTGKSGWLLESYCQHHELFTQTIPKILEMESHFLLSLPLLVTLESHFELWMRQPAEHLSQIANYFHSSLLTTEHRERILTLFFPNKINWTEQEVKITQDATDLLENCSNNEILWKFYRKELLGFDLPWPTVFPNPDYSEQLATGLFCIYFYNFTHYVEREDKVAVDYALLLFQLLPQKKVIALIQEHFDYLHQQHTEGLYQTIEYLPDAAFVPHLLKNYQHEEYDVVLLIAQICEIYELEIPQQILQDLESLRKSETGSRGIQKRLRLHCDICNHSFQYFVECIYVDEGAILRMNKLTQDSLWVPREFQCKRCNGKLPFQLSENQLEELTLQSRVDRKLKNLPQSQGTIVGQKILLIDFPRFKNKTYNPQDFEDLVHRYEGNNQANPNDLTLLWIKKAKLCKAMRQWTDCRKVLLKVEAIAEMEIDWVFLLGQANYKLNLFAESRKYFDWIVKVGVTEIGSGPYNSLIEQSAYFIKIMDSEQSKRARFRVIEGKK</sequence>
<dbReference type="InterPro" id="IPR011990">
    <property type="entry name" value="TPR-like_helical_dom_sf"/>
</dbReference>
<organism evidence="1 2">
    <name type="scientific">SAR324 cluster bacterium</name>
    <dbReference type="NCBI Taxonomy" id="2024889"/>
    <lineage>
        <taxon>Bacteria</taxon>
        <taxon>Deltaproteobacteria</taxon>
        <taxon>SAR324 cluster</taxon>
    </lineage>
</organism>
<evidence type="ECO:0000313" key="2">
    <source>
        <dbReference type="Proteomes" id="UP000218113"/>
    </source>
</evidence>
<comment type="caution">
    <text evidence="1">The sequence shown here is derived from an EMBL/GenBank/DDBJ whole genome shotgun (WGS) entry which is preliminary data.</text>
</comment>
<dbReference type="AlphaFoldDB" id="A0A2A4SWM5"/>
<evidence type="ECO:0000313" key="1">
    <source>
        <dbReference type="EMBL" id="PCI25295.1"/>
    </source>
</evidence>
<dbReference type="EMBL" id="NVSR01000114">
    <property type="protein sequence ID" value="PCI25295.1"/>
    <property type="molecule type" value="Genomic_DNA"/>
</dbReference>